<accession>A0A843SM78</accession>
<name>A0A843SM78_9BURK</name>
<dbReference type="RefSeq" id="WP_152809682.1">
    <property type="nucleotide sequence ID" value="NZ_WHUF01000012.1"/>
</dbReference>
<evidence type="ECO:0000313" key="2">
    <source>
        <dbReference type="Proteomes" id="UP000444318"/>
    </source>
</evidence>
<proteinExistence type="predicted"/>
<gene>
    <name evidence="1" type="ORF">GEV01_29055</name>
</gene>
<sequence>MTSSVAPTPFINIQVSVKPGLKPGQYIVNCDPAAPAITQPDTVINYQLVDTDGLNIVFKTFTVKQENNQLSPPSVSTDGLLMTFNDINTEKMTLNINLKFKDKDGVEFSHDPQIENEPQ</sequence>
<reference evidence="1 2" key="1">
    <citation type="submission" date="2019-10" db="EMBL/GenBank/DDBJ databases">
        <title>Two novel species isolated from a subtropical stream in China.</title>
        <authorList>
            <person name="Lu H."/>
        </authorList>
    </citation>
    <scope>NUCLEOTIDE SEQUENCE [LARGE SCALE GENOMIC DNA]</scope>
    <source>
        <strain evidence="1 2">FT103W</strain>
    </source>
</reference>
<evidence type="ECO:0000313" key="1">
    <source>
        <dbReference type="EMBL" id="MQA23578.1"/>
    </source>
</evidence>
<dbReference type="EMBL" id="WHUF01000012">
    <property type="protein sequence ID" value="MQA23578.1"/>
    <property type="molecule type" value="Genomic_DNA"/>
</dbReference>
<dbReference type="AlphaFoldDB" id="A0A843SM78"/>
<keyword evidence="2" id="KW-1185">Reference proteome</keyword>
<protein>
    <submittedName>
        <fullName evidence="1">Uncharacterized protein</fullName>
    </submittedName>
</protein>
<dbReference type="Proteomes" id="UP000444318">
    <property type="component" value="Unassembled WGS sequence"/>
</dbReference>
<comment type="caution">
    <text evidence="1">The sequence shown here is derived from an EMBL/GenBank/DDBJ whole genome shotgun (WGS) entry which is preliminary data.</text>
</comment>
<organism evidence="1 2">
    <name type="scientific">Rugamonas rivuli</name>
    <dbReference type="NCBI Taxonomy" id="2743358"/>
    <lineage>
        <taxon>Bacteria</taxon>
        <taxon>Pseudomonadati</taxon>
        <taxon>Pseudomonadota</taxon>
        <taxon>Betaproteobacteria</taxon>
        <taxon>Burkholderiales</taxon>
        <taxon>Oxalobacteraceae</taxon>
        <taxon>Telluria group</taxon>
        <taxon>Rugamonas</taxon>
    </lineage>
</organism>